<evidence type="ECO:0000313" key="2">
    <source>
        <dbReference type="EMBL" id="ABC90770.1"/>
    </source>
</evidence>
<gene>
    <name evidence="2" type="ordered locus">RHE_CH01985</name>
</gene>
<organism evidence="2 3">
    <name type="scientific">Rhizobium etli (strain ATCC 51251 / DSM 11541 / JCM 21823 / NBRC 15573 / CFN 42)</name>
    <dbReference type="NCBI Taxonomy" id="347834"/>
    <lineage>
        <taxon>Bacteria</taxon>
        <taxon>Pseudomonadati</taxon>
        <taxon>Pseudomonadota</taxon>
        <taxon>Alphaproteobacteria</taxon>
        <taxon>Hyphomicrobiales</taxon>
        <taxon>Rhizobiaceae</taxon>
        <taxon>Rhizobium/Agrobacterium group</taxon>
        <taxon>Rhizobium</taxon>
    </lineage>
</organism>
<accession>Q2K8R6</accession>
<proteinExistence type="predicted"/>
<protein>
    <submittedName>
        <fullName evidence="2">Uncharacterized protein</fullName>
    </submittedName>
</protein>
<dbReference type="HOGENOM" id="CLU_773555_0_0_5"/>
<dbReference type="RefSeq" id="WP_011425259.1">
    <property type="nucleotide sequence ID" value="NC_007761.1"/>
</dbReference>
<keyword evidence="1" id="KW-0472">Membrane</keyword>
<name>Q2K8R6_RHIEC</name>
<reference evidence="2 3" key="1">
    <citation type="journal article" date="2006" name="Proc. Natl. Acad. Sci. U.S.A.">
        <title>The partitioned Rhizobium etli genome: genetic and metabolic redundancy in seven interacting replicons.</title>
        <authorList>
            <person name="Gonzalez V."/>
            <person name="Santamaria R.I."/>
            <person name="Bustos P."/>
            <person name="Hernandez-Gonzalez I."/>
            <person name="Medrano-Soto A."/>
            <person name="Moreno-Hagelsieb G."/>
            <person name="Janga S.C."/>
            <person name="Ramirez M.A."/>
            <person name="Jimenez-Jacinto V."/>
            <person name="Collado-Vides J."/>
            <person name="Davila G."/>
        </authorList>
    </citation>
    <scope>NUCLEOTIDE SEQUENCE [LARGE SCALE GENOMIC DNA]</scope>
    <source>
        <strain evidence="3">ATCC 51251 / DSM 11541 / JCM 21823 / NBRC 15573 / CFN 42</strain>
    </source>
</reference>
<dbReference type="EMBL" id="CP000133">
    <property type="protein sequence ID" value="ABC90770.1"/>
    <property type="molecule type" value="Genomic_DNA"/>
</dbReference>
<dbReference type="KEGG" id="ret:RHE_CH01985"/>
<keyword evidence="1" id="KW-0812">Transmembrane</keyword>
<feature type="transmembrane region" description="Helical" evidence="1">
    <location>
        <begin position="197"/>
        <end position="220"/>
    </location>
</feature>
<keyword evidence="3" id="KW-1185">Reference proteome</keyword>
<sequence length="358" mass="38042">MENEIEIRKIPPFPSRALVIAAANMLRAEGHDGFDAMRLAWDLLETDAGRGSTLAARATSLATYALKNPEFRTPDGVYLQSAIVARAGDIYRSGWMTNIGENERNAFEKASTEAGSMNDVSQTGVVRSTGSAETTFNAPKADLSDEPQKTTATRLKRNVINMEGKMNNGDTNNGLRSDADRKPGFWEGVKNKVIENVGVAIAGVITATILATAAVTWAAIKKWVVIDIPSGLVIASTRECRDLAGGSWSAFDAAGGRFIIGAGGHPTNPGVTKSYAVFTNESDAPPTGMVKSTGGTESITIAAVTPPTLDMDTPDGYLRNNNPNYKAVTAVRISGGGSLSYPLESIPPYVALYYCKKN</sequence>
<keyword evidence="1" id="KW-1133">Transmembrane helix</keyword>
<evidence type="ECO:0000313" key="3">
    <source>
        <dbReference type="Proteomes" id="UP000001936"/>
    </source>
</evidence>
<dbReference type="Proteomes" id="UP000001936">
    <property type="component" value="Chromosome"/>
</dbReference>
<dbReference type="AlphaFoldDB" id="Q2K8R6"/>
<evidence type="ECO:0000256" key="1">
    <source>
        <dbReference type="SAM" id="Phobius"/>
    </source>
</evidence>